<sequence>MITIHFAIFFTFLNDIVAFDASNQSNDWILIDHYSFDEYANKEPRKFWFNTQQWLIDDEPGMNIFQYSCHRKENVFVNKHGHLEIVATPNRFNPKYDYGRFWFNTGKLVLQKGWLYGRFEIRAILPEGQSLRSVFLLQPNQSRYPGDWLDNGQINGLVYAQQKSAIIAGVHYKMSGGQSYIGRKLYTQRNITKSFNRYGIEWSNHSLRWLFNDFVFFEHNVTKPFDQKFRLVLQLGIGGPEFDNNRSMIRPEDAKYWPNNRFIIDYVKVFQKSSNQIDLVDNSLLKINLFLIKAATIAPDLVSLTTLEKFWLT</sequence>
<dbReference type="Pfam" id="PF00722">
    <property type="entry name" value="Glyco_hydro_16"/>
    <property type="match status" value="1"/>
</dbReference>
<dbReference type="SUPFAM" id="SSF49899">
    <property type="entry name" value="Concanavalin A-like lectins/glucanases"/>
    <property type="match status" value="1"/>
</dbReference>
<comment type="caution">
    <text evidence="2">The sequence shown here is derived from an EMBL/GenBank/DDBJ whole genome shotgun (WGS) entry which is preliminary data.</text>
</comment>
<dbReference type="InterPro" id="IPR000757">
    <property type="entry name" value="Beta-glucanase-like"/>
</dbReference>
<dbReference type="EMBL" id="JXLN01010498">
    <property type="protein sequence ID" value="KPM05831.1"/>
    <property type="molecule type" value="Genomic_DNA"/>
</dbReference>
<organism evidence="2 3">
    <name type="scientific">Sarcoptes scabiei</name>
    <name type="common">Itch mite</name>
    <name type="synonym">Acarus scabiei</name>
    <dbReference type="NCBI Taxonomy" id="52283"/>
    <lineage>
        <taxon>Eukaryota</taxon>
        <taxon>Metazoa</taxon>
        <taxon>Ecdysozoa</taxon>
        <taxon>Arthropoda</taxon>
        <taxon>Chelicerata</taxon>
        <taxon>Arachnida</taxon>
        <taxon>Acari</taxon>
        <taxon>Acariformes</taxon>
        <taxon>Sarcoptiformes</taxon>
        <taxon>Astigmata</taxon>
        <taxon>Psoroptidia</taxon>
        <taxon>Sarcoptoidea</taxon>
        <taxon>Sarcoptidae</taxon>
        <taxon>Sarcoptinae</taxon>
        <taxon>Sarcoptes</taxon>
    </lineage>
</organism>
<evidence type="ECO:0000256" key="1">
    <source>
        <dbReference type="ARBA" id="ARBA00006865"/>
    </source>
</evidence>
<evidence type="ECO:0000313" key="2">
    <source>
        <dbReference type="EMBL" id="KPM05831.1"/>
    </source>
</evidence>
<name>A0A132A4D2_SARSC</name>
<accession>A0A132A4D2</accession>
<dbReference type="Proteomes" id="UP000616769">
    <property type="component" value="Unassembled WGS sequence"/>
</dbReference>
<dbReference type="InterPro" id="IPR050546">
    <property type="entry name" value="Glycosyl_Hydrlase_16"/>
</dbReference>
<dbReference type="GO" id="GO:0005975">
    <property type="term" value="P:carbohydrate metabolic process"/>
    <property type="evidence" value="ECO:0007669"/>
    <property type="project" value="InterPro"/>
</dbReference>
<dbReference type="AlphaFoldDB" id="A0A132A4D2"/>
<dbReference type="VEuPathDB" id="VectorBase:SSCA001441"/>
<dbReference type="Gene3D" id="2.60.120.200">
    <property type="match status" value="1"/>
</dbReference>
<dbReference type="PANTHER" id="PTHR10963:SF55">
    <property type="entry name" value="GLYCOSIDE HYDROLASE FAMILY 16 PROTEIN"/>
    <property type="match status" value="1"/>
</dbReference>
<dbReference type="PROSITE" id="PS51762">
    <property type="entry name" value="GH16_2"/>
    <property type="match status" value="1"/>
</dbReference>
<comment type="similarity">
    <text evidence="1">Belongs to the glycosyl hydrolase 16 family.</text>
</comment>
<protein>
    <submittedName>
        <fullName evidence="2">Uncharacterized protein</fullName>
    </submittedName>
</protein>
<dbReference type="InterPro" id="IPR013320">
    <property type="entry name" value="ConA-like_dom_sf"/>
</dbReference>
<dbReference type="OrthoDB" id="6488573at2759"/>
<dbReference type="PANTHER" id="PTHR10963">
    <property type="entry name" value="GLYCOSYL HYDROLASE-RELATED"/>
    <property type="match status" value="1"/>
</dbReference>
<proteinExistence type="inferred from homology"/>
<dbReference type="GO" id="GO:0004553">
    <property type="term" value="F:hydrolase activity, hydrolyzing O-glycosyl compounds"/>
    <property type="evidence" value="ECO:0007669"/>
    <property type="project" value="InterPro"/>
</dbReference>
<reference evidence="2 3" key="1">
    <citation type="journal article" date="2015" name="Parasit. Vectors">
        <title>Draft genome of the scabies mite.</title>
        <authorList>
            <person name="Rider S.D.Jr."/>
            <person name="Morgan M.S."/>
            <person name="Arlian L.G."/>
        </authorList>
    </citation>
    <scope>NUCLEOTIDE SEQUENCE [LARGE SCALE GENOMIC DNA]</scope>
    <source>
        <strain evidence="2">Arlian Lab</strain>
    </source>
</reference>
<gene>
    <name evidence="2" type="ORF">QR98_0043030</name>
</gene>
<evidence type="ECO:0000313" key="3">
    <source>
        <dbReference type="Proteomes" id="UP000616769"/>
    </source>
</evidence>